<evidence type="ECO:0000313" key="1">
    <source>
        <dbReference type="EMBL" id="EIY92960.1"/>
    </source>
</evidence>
<protein>
    <submittedName>
        <fullName evidence="1">Uncharacterized protein</fullName>
    </submittedName>
</protein>
<dbReference type="EMBL" id="AGXN01000019">
    <property type="protein sequence ID" value="EIY92960.1"/>
    <property type="molecule type" value="Genomic_DNA"/>
</dbReference>
<accession>A0A0E2ALM3</accession>
<dbReference type="AlphaFoldDB" id="A0A0E2ALM3"/>
<dbReference type="HOGENOM" id="CLU_1933724_0_0_10"/>
<evidence type="ECO:0000313" key="2">
    <source>
        <dbReference type="Proteomes" id="UP000003879"/>
    </source>
</evidence>
<organism evidence="1 2">
    <name type="scientific">Bacteroides fragilis CL07T12C05</name>
    <dbReference type="NCBI Taxonomy" id="997883"/>
    <lineage>
        <taxon>Bacteria</taxon>
        <taxon>Pseudomonadati</taxon>
        <taxon>Bacteroidota</taxon>
        <taxon>Bacteroidia</taxon>
        <taxon>Bacteroidales</taxon>
        <taxon>Bacteroidaceae</taxon>
        <taxon>Bacteroides</taxon>
    </lineage>
</organism>
<dbReference type="PATRIC" id="fig|997883.3.peg.3406"/>
<dbReference type="Proteomes" id="UP000003879">
    <property type="component" value="Unassembled WGS sequence"/>
</dbReference>
<proteinExistence type="predicted"/>
<sequence length="130" mass="15063">MKIHSLRGRLHMQICDFEHRERMWKTGPAQAMGLPPKKGSVHRIIETFLLVPITDDLYRETGKVIRYRQTLTGSFTLLYRNRPFAVIFLPNPGTGRVFIKYLNSNGVQCTALKELWDTEEIAGFIRQNLS</sequence>
<name>A0A0E2ALM3_BACFG</name>
<gene>
    <name evidence="1" type="ORF">HMPREF1056_03248</name>
</gene>
<reference evidence="1 2" key="1">
    <citation type="submission" date="2012-02" db="EMBL/GenBank/DDBJ databases">
        <title>The Genome Sequence of Bacteroides fragilis CL07T12C05.</title>
        <authorList>
            <consortium name="The Broad Institute Genome Sequencing Platform"/>
            <person name="Earl A."/>
            <person name="Ward D."/>
            <person name="Feldgarden M."/>
            <person name="Gevers D."/>
            <person name="Zitomersky N.L."/>
            <person name="Coyne M.J."/>
            <person name="Comstock L.E."/>
            <person name="Young S.K."/>
            <person name="Zeng Q."/>
            <person name="Gargeya S."/>
            <person name="Fitzgerald M."/>
            <person name="Haas B."/>
            <person name="Abouelleil A."/>
            <person name="Alvarado L."/>
            <person name="Arachchi H.M."/>
            <person name="Berlin A."/>
            <person name="Chapman S.B."/>
            <person name="Gearin G."/>
            <person name="Goldberg J."/>
            <person name="Griggs A."/>
            <person name="Gujja S."/>
            <person name="Hansen M."/>
            <person name="Heiman D."/>
            <person name="Howarth C."/>
            <person name="Larimer J."/>
            <person name="Lui A."/>
            <person name="MacDonald P.J.P."/>
            <person name="McCowen C."/>
            <person name="Montmayeur A."/>
            <person name="Murphy C."/>
            <person name="Neiman D."/>
            <person name="Pearson M."/>
            <person name="Priest M."/>
            <person name="Roberts A."/>
            <person name="Saif S."/>
            <person name="Shea T."/>
            <person name="Sisk P."/>
            <person name="Stolte C."/>
            <person name="Sykes S."/>
            <person name="Wortman J."/>
            <person name="Nusbaum C."/>
            <person name="Birren B."/>
        </authorList>
    </citation>
    <scope>NUCLEOTIDE SEQUENCE [LARGE SCALE GENOMIC DNA]</scope>
    <source>
        <strain evidence="1 2">CL07T12C05</strain>
    </source>
</reference>
<dbReference type="RefSeq" id="WP_005798083.1">
    <property type="nucleotide sequence ID" value="NZ_JH724216.1"/>
</dbReference>
<comment type="caution">
    <text evidence="1">The sequence shown here is derived from an EMBL/GenBank/DDBJ whole genome shotgun (WGS) entry which is preliminary data.</text>
</comment>